<accession>K2JZJ9</accession>
<organism evidence="2 3">
    <name type="scientific">Oceanibaculum indicum P24</name>
    <dbReference type="NCBI Taxonomy" id="1207063"/>
    <lineage>
        <taxon>Bacteria</taxon>
        <taxon>Pseudomonadati</taxon>
        <taxon>Pseudomonadota</taxon>
        <taxon>Alphaproteobacteria</taxon>
        <taxon>Rhodospirillales</taxon>
        <taxon>Oceanibaculaceae</taxon>
        <taxon>Oceanibaculum</taxon>
    </lineage>
</organism>
<dbReference type="InterPro" id="IPR000792">
    <property type="entry name" value="Tscrpt_reg_LuxR_C"/>
</dbReference>
<dbReference type="GO" id="GO:0006355">
    <property type="term" value="P:regulation of DNA-templated transcription"/>
    <property type="evidence" value="ECO:0007669"/>
    <property type="project" value="InterPro"/>
</dbReference>
<gene>
    <name evidence="2" type="ORF">P24_09476</name>
</gene>
<evidence type="ECO:0000313" key="2">
    <source>
        <dbReference type="EMBL" id="EKE75774.1"/>
    </source>
</evidence>
<name>K2JZJ9_9PROT</name>
<dbReference type="SMART" id="SM00421">
    <property type="entry name" value="HTH_LUXR"/>
    <property type="match status" value="1"/>
</dbReference>
<dbReference type="Gene3D" id="1.10.10.10">
    <property type="entry name" value="Winged helix-like DNA-binding domain superfamily/Winged helix DNA-binding domain"/>
    <property type="match status" value="1"/>
</dbReference>
<dbReference type="eggNOG" id="COG2771">
    <property type="taxonomic scope" value="Bacteria"/>
</dbReference>
<sequence>MNMQAEARSERFAPDFQSVLSDITRLIEARAITLYTPHLAPSDPRAVWAATGIPQEALNEYAAYYGSLDVWTQAATRDGLPPKGSLIVSDELLPLEDLRRSEFYNDYLKPYEIGRTLVSIVDDGKLPGFPRVRLSIVRAEAQRPFDAREKATLGAMQQLLRTVMRLHQGSILASGQSQLEVLAFDRLKEPIFILDADTSVLASNEAARRIAQSDPRLQLLRGRLVFSKAGDNNDLRTALAALEAGREAPVFLQLSSSMADGSPLSLILSRPSGLTAGQTQNCIVLQVLDAEAAGADDKELLVARLALTEAEAVVALGVARGMSHEDIARLRQTKVSTVRTILQRLYEKLRINKSTELSRLVHQTLSHDIFLR</sequence>
<dbReference type="InterPro" id="IPR016032">
    <property type="entry name" value="Sig_transdc_resp-reg_C-effctor"/>
</dbReference>
<dbReference type="InterPro" id="IPR036388">
    <property type="entry name" value="WH-like_DNA-bd_sf"/>
</dbReference>
<dbReference type="RefSeq" id="WP_008944502.1">
    <property type="nucleotide sequence ID" value="NZ_AMRL01000010.1"/>
</dbReference>
<dbReference type="GO" id="GO:0003677">
    <property type="term" value="F:DNA binding"/>
    <property type="evidence" value="ECO:0007669"/>
    <property type="project" value="InterPro"/>
</dbReference>
<protein>
    <submittedName>
        <fullName evidence="2">LuxR family transcriptional regulator</fullName>
    </submittedName>
</protein>
<dbReference type="STRING" id="1207063.P24_09476"/>
<dbReference type="EMBL" id="AMRL01000010">
    <property type="protein sequence ID" value="EKE75774.1"/>
    <property type="molecule type" value="Genomic_DNA"/>
</dbReference>
<evidence type="ECO:0000259" key="1">
    <source>
        <dbReference type="SMART" id="SM00421"/>
    </source>
</evidence>
<evidence type="ECO:0000313" key="3">
    <source>
        <dbReference type="Proteomes" id="UP000006746"/>
    </source>
</evidence>
<keyword evidence="3" id="KW-1185">Reference proteome</keyword>
<dbReference type="Proteomes" id="UP000006746">
    <property type="component" value="Unassembled WGS sequence"/>
</dbReference>
<feature type="domain" description="HTH luxR-type" evidence="1">
    <location>
        <begin position="304"/>
        <end position="361"/>
    </location>
</feature>
<comment type="caution">
    <text evidence="2">The sequence shown here is derived from an EMBL/GenBank/DDBJ whole genome shotgun (WGS) entry which is preliminary data.</text>
</comment>
<proteinExistence type="predicted"/>
<reference evidence="2 3" key="1">
    <citation type="journal article" date="2012" name="J. Bacteriol.">
        <title>Genome Sequence of Oceanibaculum indicum Type Strain P24.</title>
        <authorList>
            <person name="Lai Q."/>
            <person name="Shao Z."/>
        </authorList>
    </citation>
    <scope>NUCLEOTIDE SEQUENCE [LARGE SCALE GENOMIC DNA]</scope>
    <source>
        <strain evidence="2 3">P24</strain>
    </source>
</reference>
<dbReference type="SUPFAM" id="SSF46894">
    <property type="entry name" value="C-terminal effector domain of the bipartite response regulators"/>
    <property type="match status" value="1"/>
</dbReference>
<dbReference type="AlphaFoldDB" id="K2JZJ9"/>